<organism evidence="4 5">
    <name type="scientific">Moniliophthora roreri (strain MCA 2997)</name>
    <name type="common">Cocoa frosty pod rot fungus</name>
    <name type="synonym">Crinipellis roreri</name>
    <dbReference type="NCBI Taxonomy" id="1381753"/>
    <lineage>
        <taxon>Eukaryota</taxon>
        <taxon>Fungi</taxon>
        <taxon>Dikarya</taxon>
        <taxon>Basidiomycota</taxon>
        <taxon>Agaricomycotina</taxon>
        <taxon>Agaricomycetes</taxon>
        <taxon>Agaricomycetidae</taxon>
        <taxon>Agaricales</taxon>
        <taxon>Marasmiineae</taxon>
        <taxon>Marasmiaceae</taxon>
        <taxon>Moniliophthora</taxon>
    </lineage>
</organism>
<reference evidence="4 5" key="1">
    <citation type="journal article" date="2014" name="BMC Genomics">
        <title>Genome and secretome analysis of the hemibiotrophic fungal pathogen, Moniliophthora roreri, which causes frosty pod rot disease of cacao: mechanisms of the biotrophic and necrotrophic phases.</title>
        <authorList>
            <person name="Meinhardt L.W."/>
            <person name="Costa G.G.L."/>
            <person name="Thomazella D.P.T."/>
            <person name="Teixeira P.J.P.L."/>
            <person name="Carazzolle M.F."/>
            <person name="Schuster S.C."/>
            <person name="Carlson J.E."/>
            <person name="Guiltinan M.J."/>
            <person name="Mieczkowski P."/>
            <person name="Farmer A."/>
            <person name="Ramaraj T."/>
            <person name="Crozier J."/>
            <person name="Davis R.E."/>
            <person name="Shao J."/>
            <person name="Melnick R.L."/>
            <person name="Pereira G.A.G."/>
            <person name="Bailey B.A."/>
        </authorList>
    </citation>
    <scope>NUCLEOTIDE SEQUENCE [LARGE SCALE GENOMIC DNA]</scope>
    <source>
        <strain evidence="4 5">MCA 2997</strain>
    </source>
</reference>
<dbReference type="Gene3D" id="3.40.50.720">
    <property type="entry name" value="NAD(P)-binding Rossmann-like Domain"/>
    <property type="match status" value="1"/>
</dbReference>
<dbReference type="SUPFAM" id="SSF51735">
    <property type="entry name" value="NAD(P)-binding Rossmann-fold domains"/>
    <property type="match status" value="1"/>
</dbReference>
<dbReference type="InterPro" id="IPR036291">
    <property type="entry name" value="NAD(P)-bd_dom_sf"/>
</dbReference>
<dbReference type="OrthoDB" id="3026508at2759"/>
<sequence>MILTAKPLKPFSYTAKGIPTRQMIIQDYDETFRLYASIRDSTQPDIAPPTSWDTASRTRFVQAVIEKNLPQMVEDDADLFRHGWNSLQATWIRNSLLRGLRESINLDIRQNTKNFVYDYPTIVQLGKLLSSVARSGFPEVAKAADQKAVQAMHAMAEKYSSDFPKGQRRKTQGGGKVVMVTGTTGGFGSYLLARLVADEAVSIVYAVNRKNKKSSLEERQIQAFREKGIDERLLKSVKVKMVEADLLKKDFGMGSDEFEKMRHSVTHIIHNAWRVHFNAPLSEFEPNVQGLRALIDFSLTHGSRLIFIASVGVFQRIGHASILLERPVPADVAIGLGYAQSKWVAEEVLLNAIRAAGLNSLVVRVGQLCGSSTTGAWNINEWAPAMIQSANVLGCLPIVDGTISWIPSDLASQAILDLLDIEDTRAEPILHLRHPYPVEWNTLMNSLASQLKVTSVSYTEWLRRLEESSAKQLVATRLLPFFQNIPIRHDVNPVGLEAFAVPDMDITIARKMCKSFAGSGYPTLNAELARKWLRYWQTRGELVGTQRYVAKM</sequence>
<keyword evidence="2" id="KW-0597">Phosphoprotein</keyword>
<keyword evidence="1" id="KW-0596">Phosphopantetheine</keyword>
<gene>
    <name evidence="4" type="ORF">Moror_5196</name>
</gene>
<accession>V2YBY9</accession>
<dbReference type="PANTHER" id="PTHR43439:SF2">
    <property type="entry name" value="ENZYME, PUTATIVE (JCVI)-RELATED"/>
    <property type="match status" value="1"/>
</dbReference>
<protein>
    <recommendedName>
        <fullName evidence="3">Thioester reductase (TE) domain-containing protein</fullName>
    </recommendedName>
</protein>
<evidence type="ECO:0000313" key="4">
    <source>
        <dbReference type="EMBL" id="ESK89189.1"/>
    </source>
</evidence>
<dbReference type="EMBL" id="AWSO01000577">
    <property type="protein sequence ID" value="ESK89189.1"/>
    <property type="molecule type" value="Genomic_DNA"/>
</dbReference>
<feature type="domain" description="Thioester reductase (TE)" evidence="3">
    <location>
        <begin position="180"/>
        <end position="415"/>
    </location>
</feature>
<dbReference type="AlphaFoldDB" id="V2YBY9"/>
<proteinExistence type="predicted"/>
<name>V2YBY9_MONRO</name>
<dbReference type="InterPro" id="IPR051414">
    <property type="entry name" value="Adenylate-forming_Reductase"/>
</dbReference>
<dbReference type="InterPro" id="IPR013120">
    <property type="entry name" value="FAR_NAD-bd"/>
</dbReference>
<dbReference type="HOGENOM" id="CLU_002220_4_0_1"/>
<dbReference type="STRING" id="1381753.V2YBY9"/>
<evidence type="ECO:0000256" key="1">
    <source>
        <dbReference type="ARBA" id="ARBA00022450"/>
    </source>
</evidence>
<evidence type="ECO:0000313" key="5">
    <source>
        <dbReference type="Proteomes" id="UP000017559"/>
    </source>
</evidence>
<dbReference type="Proteomes" id="UP000017559">
    <property type="component" value="Unassembled WGS sequence"/>
</dbReference>
<comment type="caution">
    <text evidence="4">The sequence shown here is derived from an EMBL/GenBank/DDBJ whole genome shotgun (WGS) entry which is preliminary data.</text>
</comment>
<dbReference type="KEGG" id="mrr:Moror_5196"/>
<keyword evidence="5" id="KW-1185">Reference proteome</keyword>
<dbReference type="Pfam" id="PF07993">
    <property type="entry name" value="NAD_binding_4"/>
    <property type="match status" value="1"/>
</dbReference>
<evidence type="ECO:0000259" key="3">
    <source>
        <dbReference type="Pfam" id="PF07993"/>
    </source>
</evidence>
<evidence type="ECO:0000256" key="2">
    <source>
        <dbReference type="ARBA" id="ARBA00022553"/>
    </source>
</evidence>
<dbReference type="PANTHER" id="PTHR43439">
    <property type="entry name" value="PHENYLACETATE-COENZYME A LIGASE"/>
    <property type="match status" value="1"/>
</dbReference>